<evidence type="ECO:0000256" key="2">
    <source>
        <dbReference type="SAM" id="Coils"/>
    </source>
</evidence>
<keyword evidence="3" id="KW-0732">Signal</keyword>
<sequence length="336" mass="36003">MRHPARFTGVAVALAVVAAACSSPDDSAATDDGGGQAATVASCGRKLSFDEPPQRAVTLDQSSTETLLALGLADRMAGTSNLKTKVAGKYADAYGEVPVLSPKILTGERLREAAPDVVVSSFTDLFTKDQVGTREELGELGLPSYVSAVDCPQHHDPGKTPFDLLFDDYENLGRIFGAEKRAEQLAAEQRAAVEQATETAEKVTEKPTVVWLYSVYKGLPYVAGESGMPSEMSRLVGAQNAFDDVDEDWPEVSWEAIAEKDPDVIVVGDLSERGAPGDSAEEKLDMIRKDPLTSKLTAVTENRIIEVPGIEMDPSVRTVNTLRLLTKGLKDLGYVS</sequence>
<evidence type="ECO:0000259" key="4">
    <source>
        <dbReference type="PROSITE" id="PS50983"/>
    </source>
</evidence>
<dbReference type="Gene3D" id="3.40.50.1980">
    <property type="entry name" value="Nitrogenase molybdenum iron protein domain"/>
    <property type="match status" value="2"/>
</dbReference>
<feature type="signal peptide" evidence="3">
    <location>
        <begin position="1"/>
        <end position="28"/>
    </location>
</feature>
<gene>
    <name evidence="5" type="ORF">GCM10009802_01480</name>
</gene>
<dbReference type="PROSITE" id="PS51257">
    <property type="entry name" value="PROKAR_LIPOPROTEIN"/>
    <property type="match status" value="1"/>
</dbReference>
<dbReference type="PROSITE" id="PS50983">
    <property type="entry name" value="FE_B12_PBP"/>
    <property type="match status" value="1"/>
</dbReference>
<feature type="chain" id="PRO_5046765375" evidence="3">
    <location>
        <begin position="29"/>
        <end position="336"/>
    </location>
</feature>
<dbReference type="PANTHER" id="PTHR30535">
    <property type="entry name" value="VITAMIN B12-BINDING PROTEIN"/>
    <property type="match status" value="1"/>
</dbReference>
<dbReference type="InterPro" id="IPR002491">
    <property type="entry name" value="ABC_transptr_periplasmic_BD"/>
</dbReference>
<evidence type="ECO:0000313" key="5">
    <source>
        <dbReference type="EMBL" id="GAA2106872.1"/>
    </source>
</evidence>
<keyword evidence="6" id="KW-1185">Reference proteome</keyword>
<comment type="similarity">
    <text evidence="1">Belongs to the bacterial solute-binding protein 8 family.</text>
</comment>
<evidence type="ECO:0000256" key="3">
    <source>
        <dbReference type="SAM" id="SignalP"/>
    </source>
</evidence>
<dbReference type="PANTHER" id="PTHR30535:SF7">
    <property type="entry name" value="IRON(III) DICITRATE-BINDING PROTEIN"/>
    <property type="match status" value="1"/>
</dbReference>
<reference evidence="5 6" key="1">
    <citation type="journal article" date="2019" name="Int. J. Syst. Evol. Microbiol.">
        <title>The Global Catalogue of Microorganisms (GCM) 10K type strain sequencing project: providing services to taxonomists for standard genome sequencing and annotation.</title>
        <authorList>
            <consortium name="The Broad Institute Genomics Platform"/>
            <consortium name="The Broad Institute Genome Sequencing Center for Infectious Disease"/>
            <person name="Wu L."/>
            <person name="Ma J."/>
        </authorList>
    </citation>
    <scope>NUCLEOTIDE SEQUENCE [LARGE SCALE GENOMIC DNA]</scope>
    <source>
        <strain evidence="5 6">JCM 15481</strain>
    </source>
</reference>
<proteinExistence type="inferred from homology"/>
<dbReference type="RefSeq" id="WP_344286713.1">
    <property type="nucleotide sequence ID" value="NZ_BAAAPF010000002.1"/>
</dbReference>
<comment type="caution">
    <text evidence="5">The sequence shown here is derived from an EMBL/GenBank/DDBJ whole genome shotgun (WGS) entry which is preliminary data.</text>
</comment>
<dbReference type="EMBL" id="BAAAPF010000002">
    <property type="protein sequence ID" value="GAA2106872.1"/>
    <property type="molecule type" value="Genomic_DNA"/>
</dbReference>
<accession>A0ABN2X7T2</accession>
<dbReference type="Proteomes" id="UP001500443">
    <property type="component" value="Unassembled WGS sequence"/>
</dbReference>
<dbReference type="SUPFAM" id="SSF53807">
    <property type="entry name" value="Helical backbone' metal receptor"/>
    <property type="match status" value="1"/>
</dbReference>
<evidence type="ECO:0000256" key="1">
    <source>
        <dbReference type="ARBA" id="ARBA00008814"/>
    </source>
</evidence>
<keyword evidence="2" id="KW-0175">Coiled coil</keyword>
<organism evidence="5 6">
    <name type="scientific">Streptomyces synnematoformans</name>
    <dbReference type="NCBI Taxonomy" id="415721"/>
    <lineage>
        <taxon>Bacteria</taxon>
        <taxon>Bacillati</taxon>
        <taxon>Actinomycetota</taxon>
        <taxon>Actinomycetes</taxon>
        <taxon>Kitasatosporales</taxon>
        <taxon>Streptomycetaceae</taxon>
        <taxon>Streptomyces</taxon>
    </lineage>
</organism>
<dbReference type="InterPro" id="IPR050902">
    <property type="entry name" value="ABC_Transporter_SBP"/>
</dbReference>
<protein>
    <submittedName>
        <fullName evidence="5">ABC transporter substrate-binding protein</fullName>
    </submittedName>
</protein>
<dbReference type="Pfam" id="PF01497">
    <property type="entry name" value="Peripla_BP_2"/>
    <property type="match status" value="1"/>
</dbReference>
<name>A0ABN2X7T2_9ACTN</name>
<feature type="coiled-coil region" evidence="2">
    <location>
        <begin position="179"/>
        <end position="206"/>
    </location>
</feature>
<evidence type="ECO:0000313" key="6">
    <source>
        <dbReference type="Proteomes" id="UP001500443"/>
    </source>
</evidence>
<feature type="domain" description="Fe/B12 periplasmic-binding" evidence="4">
    <location>
        <begin position="55"/>
        <end position="336"/>
    </location>
</feature>